<keyword evidence="4" id="KW-1185">Reference proteome</keyword>
<protein>
    <submittedName>
        <fullName evidence="3">Uncharacterized protein</fullName>
    </submittedName>
</protein>
<comment type="caution">
    <text evidence="3">The sequence shown here is derived from an EMBL/GenBank/DDBJ whole genome shotgun (WGS) entry which is preliminary data.</text>
</comment>
<gene>
    <name evidence="3" type="ORF">H6G97_12815</name>
</gene>
<feature type="compositionally biased region" description="Pro residues" evidence="1">
    <location>
        <begin position="747"/>
        <end position="758"/>
    </location>
</feature>
<evidence type="ECO:0000256" key="2">
    <source>
        <dbReference type="SAM" id="Phobius"/>
    </source>
</evidence>
<feature type="transmembrane region" description="Helical" evidence="2">
    <location>
        <begin position="372"/>
        <end position="394"/>
    </location>
</feature>
<evidence type="ECO:0000313" key="3">
    <source>
        <dbReference type="EMBL" id="MBD2530406.1"/>
    </source>
</evidence>
<keyword evidence="2" id="KW-0812">Transmembrane</keyword>
<name>A0ABR8DLT3_9NOSO</name>
<feature type="region of interest" description="Disordered" evidence="1">
    <location>
        <begin position="747"/>
        <end position="768"/>
    </location>
</feature>
<proteinExistence type="predicted"/>
<dbReference type="Proteomes" id="UP000623440">
    <property type="component" value="Unassembled WGS sequence"/>
</dbReference>
<dbReference type="EMBL" id="JACJSI010000020">
    <property type="protein sequence ID" value="MBD2530406.1"/>
    <property type="molecule type" value="Genomic_DNA"/>
</dbReference>
<evidence type="ECO:0000256" key="1">
    <source>
        <dbReference type="SAM" id="MobiDB-lite"/>
    </source>
</evidence>
<keyword evidence="2" id="KW-0472">Membrane</keyword>
<organism evidence="3 4">
    <name type="scientific">Nostoc flagelliforme FACHB-838</name>
    <dbReference type="NCBI Taxonomy" id="2692904"/>
    <lineage>
        <taxon>Bacteria</taxon>
        <taxon>Bacillati</taxon>
        <taxon>Cyanobacteriota</taxon>
        <taxon>Cyanophyceae</taxon>
        <taxon>Nostocales</taxon>
        <taxon>Nostocaceae</taxon>
        <taxon>Nostoc</taxon>
    </lineage>
</organism>
<evidence type="ECO:0000313" key="4">
    <source>
        <dbReference type="Proteomes" id="UP000623440"/>
    </source>
</evidence>
<reference evidence="3 4" key="1">
    <citation type="journal article" date="2020" name="ISME J.">
        <title>Comparative genomics reveals insights into cyanobacterial evolution and habitat adaptation.</title>
        <authorList>
            <person name="Chen M.Y."/>
            <person name="Teng W.K."/>
            <person name="Zhao L."/>
            <person name="Hu C.X."/>
            <person name="Zhou Y.K."/>
            <person name="Han B.P."/>
            <person name="Song L.R."/>
            <person name="Shu W.S."/>
        </authorList>
    </citation>
    <scope>NUCLEOTIDE SEQUENCE [LARGE SCALE GENOMIC DNA]</scope>
    <source>
        <strain evidence="3 4">FACHB-838</strain>
    </source>
</reference>
<sequence length="768" mass="85923">MQAKFNPLQVIINPPGIQFGMPGDTIELYVVVINQGDQSAVIDLYFVFDEVFQNLTGWSSSPRESLALAPGQNSDEVRFEFQIAANALPGTYDYTLIVDSPLHYPQDTPITFPNQIKVLLKEQTAIRLNDPTFSIRPNTNPNKPLIFNSGEPLQVEVIVDNRSYLVDRFRLSCPDLDDDWFTINYPTTGFEGLGLVSEVTALELNPGTQGQILLKFHPPGDTLAGSYSPTIRLYSENSPDFVLLDLVYIQIPANYHLDIELNTILGQVSRSLGKYELSLLNRGNIVRQLILNLKSRDEEELYTYKFDPTEVRLLPNRGAVSSLTVKPRPWWRRPWFGAGLVVNFQTDIKDQQNLPLPNTLPQGTLVWKPRPWWQFVLLILAILGLLGGIGFIIWRILNPEPLRLENFSANNSQITEGDEVALKWDIHHYKQLQKLVLTAKGSQPVQPITYEFNNGIPEPLGKGSANEIPPCQVQEKEELICSNVKTGVKTKGNYTFELQAFYKNGIQLFSRTNQVAKQITQVEIVEKQIAEVINFQADKPQYIKGQNILLSWSIVRPLLLAQVQIAGSADDGTSYSEPITYKFNQGNITDPKLQKLCTQQNQQLQCRNIALLATKAGNFAFEIKAFPNNGSSKISSKKTESKIGILPKPFKIVSFTINGSEQPNLVLNEGESATLSWRVEGENIQVKLLPYGNDVKPVDSIKLPVNQAFPPQIGLQVNDISGKQQPQQRGFAITVIKKVVPTPIPSANPLAPTLPPSNNPFKTPLPQR</sequence>
<keyword evidence="2" id="KW-1133">Transmembrane helix</keyword>
<dbReference type="RefSeq" id="WP_190940960.1">
    <property type="nucleotide sequence ID" value="NZ_JACJSI010000020.1"/>
</dbReference>
<accession>A0ABR8DLT3</accession>